<evidence type="ECO:0000313" key="2">
    <source>
        <dbReference type="Proteomes" id="UP001147782"/>
    </source>
</evidence>
<dbReference type="RefSeq" id="XP_056559534.1">
    <property type="nucleotide sequence ID" value="XM_056697322.1"/>
</dbReference>
<accession>A0A9W9SNW0</accession>
<keyword evidence="2" id="KW-1185">Reference proteome</keyword>
<reference evidence="1" key="2">
    <citation type="journal article" date="2023" name="IMA Fungus">
        <title>Comparative genomic study of the Penicillium genus elucidates a diverse pangenome and 15 lateral gene transfer events.</title>
        <authorList>
            <person name="Petersen C."/>
            <person name="Sorensen T."/>
            <person name="Nielsen M.R."/>
            <person name="Sondergaard T.E."/>
            <person name="Sorensen J.L."/>
            <person name="Fitzpatrick D.A."/>
            <person name="Frisvad J.C."/>
            <person name="Nielsen K.L."/>
        </authorList>
    </citation>
    <scope>NUCLEOTIDE SEQUENCE</scope>
    <source>
        <strain evidence="1">IBT 29864</strain>
    </source>
</reference>
<evidence type="ECO:0000313" key="1">
    <source>
        <dbReference type="EMBL" id="KAJ5381963.1"/>
    </source>
</evidence>
<proteinExistence type="predicted"/>
<dbReference type="OrthoDB" id="4352967at2759"/>
<dbReference type="GeneID" id="81436499"/>
<reference evidence="1" key="1">
    <citation type="submission" date="2022-11" db="EMBL/GenBank/DDBJ databases">
        <authorList>
            <person name="Petersen C."/>
        </authorList>
    </citation>
    <scope>NUCLEOTIDE SEQUENCE</scope>
    <source>
        <strain evidence="1">IBT 29864</strain>
    </source>
</reference>
<gene>
    <name evidence="1" type="ORF">N7496_004391</name>
</gene>
<protein>
    <submittedName>
        <fullName evidence="1">Uncharacterized protein</fullName>
    </submittedName>
</protein>
<comment type="caution">
    <text evidence="1">The sequence shown here is derived from an EMBL/GenBank/DDBJ whole genome shotgun (WGS) entry which is preliminary data.</text>
</comment>
<name>A0A9W9SNW0_9EURO</name>
<dbReference type="Proteomes" id="UP001147782">
    <property type="component" value="Unassembled WGS sequence"/>
</dbReference>
<dbReference type="AlphaFoldDB" id="A0A9W9SNW0"/>
<sequence length="212" mass="24114">MCFTEQYAVIPEGCLASNKHTHLVKETTPCAAAIFLSMIRNKEAGGDLAQLYITLCDEKEWVKVDGFHRKLETRALQTEAPYCPVCTGEKTLTQALTAADDESTDYAILPNGTILYNTDDTSHLRSYLQHRIFSTEDKLEFDSLRLKKRPNDKLRYIPSRDFVPTKLWGDPENTRKLKISVAIFLKVCHATEKELEEAGDLESWLVANWGKE</sequence>
<dbReference type="EMBL" id="JAPZBS010000002">
    <property type="protein sequence ID" value="KAJ5381963.1"/>
    <property type="molecule type" value="Genomic_DNA"/>
</dbReference>
<organism evidence="1 2">
    <name type="scientific">Penicillium cataractarum</name>
    <dbReference type="NCBI Taxonomy" id="2100454"/>
    <lineage>
        <taxon>Eukaryota</taxon>
        <taxon>Fungi</taxon>
        <taxon>Dikarya</taxon>
        <taxon>Ascomycota</taxon>
        <taxon>Pezizomycotina</taxon>
        <taxon>Eurotiomycetes</taxon>
        <taxon>Eurotiomycetidae</taxon>
        <taxon>Eurotiales</taxon>
        <taxon>Aspergillaceae</taxon>
        <taxon>Penicillium</taxon>
    </lineage>
</organism>